<evidence type="ECO:0000313" key="2">
    <source>
        <dbReference type="Proteomes" id="UP001252243"/>
    </source>
</evidence>
<dbReference type="RefSeq" id="WP_310057651.1">
    <property type="nucleotide sequence ID" value="NZ_JAVDVQ010000010.1"/>
</dbReference>
<evidence type="ECO:0000313" key="1">
    <source>
        <dbReference type="EMBL" id="MDR7083246.1"/>
    </source>
</evidence>
<keyword evidence="2" id="KW-1185">Reference proteome</keyword>
<sequence>MSAVINRGGGRPSKGLRKYIGFRTQAKTAEDVQMIAAAKGMTVTDYVSSAVDRSLREDLALLGHFAHQEELPIRIAS</sequence>
<name>A0ABU1UDP5_9MICC</name>
<protein>
    <recommendedName>
        <fullName evidence="3">Antitoxin</fullName>
    </recommendedName>
</protein>
<evidence type="ECO:0008006" key="3">
    <source>
        <dbReference type="Google" id="ProtNLM"/>
    </source>
</evidence>
<accession>A0ABU1UDP5</accession>
<reference evidence="1 2" key="1">
    <citation type="submission" date="2023-07" db="EMBL/GenBank/DDBJ databases">
        <title>Sorghum-associated microbial communities from plants grown in Nebraska, USA.</title>
        <authorList>
            <person name="Schachtman D."/>
        </authorList>
    </citation>
    <scope>NUCLEOTIDE SEQUENCE [LARGE SCALE GENOMIC DNA]</scope>
    <source>
        <strain evidence="1 2">BE167</strain>
    </source>
</reference>
<gene>
    <name evidence="1" type="ORF">J2X01_002540</name>
</gene>
<comment type="caution">
    <text evidence="1">The sequence shown here is derived from an EMBL/GenBank/DDBJ whole genome shotgun (WGS) entry which is preliminary data.</text>
</comment>
<organism evidence="1 2">
    <name type="scientific">Arthrobacter ginsengisoli</name>
    <dbReference type="NCBI Taxonomy" id="1356565"/>
    <lineage>
        <taxon>Bacteria</taxon>
        <taxon>Bacillati</taxon>
        <taxon>Actinomycetota</taxon>
        <taxon>Actinomycetes</taxon>
        <taxon>Micrococcales</taxon>
        <taxon>Micrococcaceae</taxon>
        <taxon>Arthrobacter</taxon>
    </lineage>
</organism>
<dbReference type="Proteomes" id="UP001252243">
    <property type="component" value="Unassembled WGS sequence"/>
</dbReference>
<proteinExistence type="predicted"/>
<dbReference type="EMBL" id="JAVDVQ010000010">
    <property type="protein sequence ID" value="MDR7083246.1"/>
    <property type="molecule type" value="Genomic_DNA"/>
</dbReference>